<reference evidence="1" key="1">
    <citation type="submission" date="2019-05" db="EMBL/GenBank/DDBJ databases">
        <authorList>
            <person name="Piombo E."/>
        </authorList>
    </citation>
    <scope>NUCLEOTIDE SEQUENCE</scope>
    <source>
        <strain evidence="1">C2S</strain>
    </source>
</reference>
<sequence>MPAFRGDSEPFSITLKIDTFRRKGYRSYLITNRANRYLVNASIYLLEYNLYIFYIPKKKNFIPNAFSYLKALETDKNIKRLYPNYIALNNIYIGIELLISQETRDKFI</sequence>
<accession>A0A9Q9UFF6</accession>
<dbReference type="Proteomes" id="UP000760494">
    <property type="component" value="Unassembled WGS sequence"/>
</dbReference>
<comment type="caution">
    <text evidence="1">The sequence shown here is derived from an EMBL/GenBank/DDBJ whole genome shotgun (WGS) entry which is preliminary data.</text>
</comment>
<proteinExistence type="predicted"/>
<gene>
    <name evidence="1" type="ORF">C2S_11483</name>
</gene>
<name>A0A9Q9UFF6_FUSFU</name>
<evidence type="ECO:0000313" key="1">
    <source>
        <dbReference type="EMBL" id="VTT79845.1"/>
    </source>
</evidence>
<dbReference type="AlphaFoldDB" id="A0A9Q9UFF6"/>
<organism evidence="1 2">
    <name type="scientific">Fusarium fujikuroi</name>
    <name type="common">Bakanae and foot rot disease fungus</name>
    <name type="synonym">Gibberella fujikuroi</name>
    <dbReference type="NCBI Taxonomy" id="5127"/>
    <lineage>
        <taxon>Eukaryota</taxon>
        <taxon>Fungi</taxon>
        <taxon>Dikarya</taxon>
        <taxon>Ascomycota</taxon>
        <taxon>Pezizomycotina</taxon>
        <taxon>Sordariomycetes</taxon>
        <taxon>Hypocreomycetidae</taxon>
        <taxon>Hypocreales</taxon>
        <taxon>Nectriaceae</taxon>
        <taxon>Fusarium</taxon>
        <taxon>Fusarium fujikuroi species complex</taxon>
    </lineage>
</organism>
<dbReference type="EMBL" id="CABFJX010000399">
    <property type="protein sequence ID" value="VTT79845.1"/>
    <property type="molecule type" value="Genomic_DNA"/>
</dbReference>
<protein>
    <submittedName>
        <fullName evidence="1">Uncharacterized protein</fullName>
    </submittedName>
</protein>
<evidence type="ECO:0000313" key="2">
    <source>
        <dbReference type="Proteomes" id="UP000760494"/>
    </source>
</evidence>